<evidence type="ECO:0000256" key="10">
    <source>
        <dbReference type="ARBA" id="ARBA00023316"/>
    </source>
</evidence>
<dbReference type="PANTHER" id="PTHR30400">
    <property type="entry name" value="MONOFUNCTIONAL BIOSYNTHETIC PEPTIDOGLYCAN TRANSGLYCOSYLASE"/>
    <property type="match status" value="1"/>
</dbReference>
<keyword evidence="1" id="KW-1003">Cell membrane</keyword>
<evidence type="ECO:0000259" key="12">
    <source>
        <dbReference type="Pfam" id="PF00912"/>
    </source>
</evidence>
<keyword evidence="10" id="KW-0961">Cell wall biogenesis/degradation</keyword>
<protein>
    <submittedName>
        <fullName evidence="13">Biosynthetic peptidoglycan transglycosylase</fullName>
    </submittedName>
</protein>
<evidence type="ECO:0000256" key="4">
    <source>
        <dbReference type="ARBA" id="ARBA00022679"/>
    </source>
</evidence>
<comment type="caution">
    <text evidence="13">The sequence shown here is derived from an EMBL/GenBank/DDBJ whole genome shotgun (WGS) entry which is preliminary data.</text>
</comment>
<keyword evidence="14" id="KW-1185">Reference proteome</keyword>
<evidence type="ECO:0000313" key="13">
    <source>
        <dbReference type="EMBL" id="MDN4165361.1"/>
    </source>
</evidence>
<dbReference type="SUPFAM" id="SSF53955">
    <property type="entry name" value="Lysozyme-like"/>
    <property type="match status" value="1"/>
</dbReference>
<keyword evidence="9 11" id="KW-0472">Membrane</keyword>
<evidence type="ECO:0000256" key="9">
    <source>
        <dbReference type="ARBA" id="ARBA00023136"/>
    </source>
</evidence>
<keyword evidence="2" id="KW-0997">Cell inner membrane</keyword>
<dbReference type="PANTHER" id="PTHR30400:SF0">
    <property type="entry name" value="BIOSYNTHETIC PEPTIDOGLYCAN TRANSGLYCOSYLASE"/>
    <property type="match status" value="1"/>
</dbReference>
<keyword evidence="3" id="KW-0328">Glycosyltransferase</keyword>
<evidence type="ECO:0000256" key="11">
    <source>
        <dbReference type="SAM" id="Phobius"/>
    </source>
</evidence>
<feature type="domain" description="Glycosyl transferase family 51" evidence="12">
    <location>
        <begin position="429"/>
        <end position="581"/>
    </location>
</feature>
<keyword evidence="5 11" id="KW-0812">Transmembrane</keyword>
<dbReference type="InterPro" id="IPR001264">
    <property type="entry name" value="Glyco_trans_51"/>
</dbReference>
<evidence type="ECO:0000256" key="7">
    <source>
        <dbReference type="ARBA" id="ARBA00022984"/>
    </source>
</evidence>
<dbReference type="InterPro" id="IPR036950">
    <property type="entry name" value="PBP_transglycosylase"/>
</dbReference>
<accession>A0ABT8F4I8</accession>
<keyword evidence="6" id="KW-0133">Cell shape</keyword>
<dbReference type="Gene3D" id="1.10.3810.10">
    <property type="entry name" value="Biosynthetic peptidoglycan transglycosylase-like"/>
    <property type="match status" value="1"/>
</dbReference>
<dbReference type="InterPro" id="IPR023346">
    <property type="entry name" value="Lysozyme-like_dom_sf"/>
</dbReference>
<keyword evidence="4" id="KW-0808">Transferase</keyword>
<sequence>MKTKQIPRWLRLGLLTFLGTCLLGYLAFRFILLEPMLFYVLEKYENRYNIRIAMQSAEYRGANTFQINQLAFIPPKGDTLFRVDTLVMDVKILPLFVGKIRFSQLITHGLKVAFHQTDSSDNYSFLLRKNQVAPTEFKTATSYRQVASRMLGLFFELIPDKAQLQNSELFLLSPSIEQRILMPHFQLKEEEWKATLQDAAATTTWSLSGRIASDLWLVSLEAIPEHPERNIPLLKNVFELGLAFDTLQIAIQPMDMEEDQLPLQGEIKVKGFSIEHWRIAPHPIVVPEGSFTWDMFIGDREIKLDSSSMAKIGGIQMHHFVYYTAFSSGKALGLQLRIPEMPFSDFLSSLPQGLFPSLEGMKAEGELRYSLQAHIPFQYLDSLRFDSDLDIKKANIQRFGQEVLTKINAPFGYRAYQSDRYMRSLWIGDSNRYFTPLDSISPWLIEAIQIAEDGRFMTHHGFHEEAFRQSIIQNLKEKRFARGGSTITMQLVKNVFLSQNKNITRKVEEAFLVWLIENYRLVSKERLLEVYLNCIEWGPNVYGIGEAAEFYFQKKPSALNKEEAIFLAMIVPRPRQFMYYFDKQAKLKSFTQDFYELELRMMGKRQFPLLDSLIQVDTFRIELPGSARQFLIQPTMVDSTQAVESAIELLELI</sequence>
<evidence type="ECO:0000313" key="14">
    <source>
        <dbReference type="Proteomes" id="UP001168552"/>
    </source>
</evidence>
<evidence type="ECO:0000256" key="5">
    <source>
        <dbReference type="ARBA" id="ARBA00022692"/>
    </source>
</evidence>
<evidence type="ECO:0000256" key="3">
    <source>
        <dbReference type="ARBA" id="ARBA00022676"/>
    </source>
</evidence>
<keyword evidence="8 11" id="KW-1133">Transmembrane helix</keyword>
<organism evidence="13 14">
    <name type="scientific">Shiella aurantiaca</name>
    <dbReference type="NCBI Taxonomy" id="3058365"/>
    <lineage>
        <taxon>Bacteria</taxon>
        <taxon>Pseudomonadati</taxon>
        <taxon>Bacteroidota</taxon>
        <taxon>Cytophagia</taxon>
        <taxon>Cytophagales</taxon>
        <taxon>Shiellaceae</taxon>
        <taxon>Shiella</taxon>
    </lineage>
</organism>
<dbReference type="RefSeq" id="WP_320003886.1">
    <property type="nucleotide sequence ID" value="NZ_JAUHJS010000003.1"/>
</dbReference>
<dbReference type="Pfam" id="PF00912">
    <property type="entry name" value="Transgly"/>
    <property type="match status" value="1"/>
</dbReference>
<feature type="transmembrane region" description="Helical" evidence="11">
    <location>
        <begin position="12"/>
        <end position="32"/>
    </location>
</feature>
<evidence type="ECO:0000256" key="8">
    <source>
        <dbReference type="ARBA" id="ARBA00022989"/>
    </source>
</evidence>
<keyword evidence="7" id="KW-0573">Peptidoglycan synthesis</keyword>
<dbReference type="Proteomes" id="UP001168552">
    <property type="component" value="Unassembled WGS sequence"/>
</dbReference>
<dbReference type="InterPro" id="IPR011812">
    <property type="entry name" value="Pep_trsgly"/>
</dbReference>
<evidence type="ECO:0000256" key="1">
    <source>
        <dbReference type="ARBA" id="ARBA00022475"/>
    </source>
</evidence>
<proteinExistence type="predicted"/>
<reference evidence="13" key="1">
    <citation type="submission" date="2023-06" db="EMBL/GenBank/DDBJ databases">
        <title>Cytophagales bacterium Strain LB-30, isolated from soil.</title>
        <authorList>
            <person name="Liu B."/>
        </authorList>
    </citation>
    <scope>NUCLEOTIDE SEQUENCE</scope>
    <source>
        <strain evidence="13">LB-30</strain>
    </source>
</reference>
<evidence type="ECO:0000256" key="2">
    <source>
        <dbReference type="ARBA" id="ARBA00022519"/>
    </source>
</evidence>
<gene>
    <name evidence="13" type="ORF">QWY31_07600</name>
</gene>
<dbReference type="EMBL" id="JAUHJS010000003">
    <property type="protein sequence ID" value="MDN4165361.1"/>
    <property type="molecule type" value="Genomic_DNA"/>
</dbReference>
<evidence type="ECO:0000256" key="6">
    <source>
        <dbReference type="ARBA" id="ARBA00022960"/>
    </source>
</evidence>
<name>A0ABT8F4I8_9BACT</name>